<evidence type="ECO:0000313" key="1">
    <source>
        <dbReference type="EMBL" id="EEX99906.1"/>
    </source>
</evidence>
<organism evidence="1 2">
    <name type="scientific">Brucella pinnipedialis (strain NCTC 12890 / B2/94 / BCCN 94-73)</name>
    <dbReference type="NCBI Taxonomy" id="520461"/>
    <lineage>
        <taxon>Bacteria</taxon>
        <taxon>Pseudomonadati</taxon>
        <taxon>Pseudomonadota</taxon>
        <taxon>Alphaproteobacteria</taxon>
        <taxon>Hyphomicrobiales</taxon>
        <taxon>Brucellaceae</taxon>
        <taxon>Brucella/Ochrobactrum group</taxon>
        <taxon>Brucella</taxon>
    </lineage>
</organism>
<reference evidence="1 2" key="1">
    <citation type="submission" date="2008-12" db="EMBL/GenBank/DDBJ databases">
        <title>The Genome Sequence of Brucella pinnipedialis B2/94.</title>
        <authorList>
            <consortium name="The Broad Institute Genome Sequencing Platform"/>
            <person name="Ward D."/>
            <person name="Young S.K."/>
            <person name="Kodira C.D."/>
            <person name="Zeng Q."/>
            <person name="Koehrsen M."/>
            <person name="Alvarado L."/>
            <person name="Berlin A."/>
            <person name="Borenstein D."/>
            <person name="Chen Z."/>
            <person name="Engels R."/>
            <person name="Freedman E."/>
            <person name="Gellesch M."/>
            <person name="Goldberg J."/>
            <person name="Griggs A."/>
            <person name="Gujja S."/>
            <person name="Heiman D."/>
            <person name="Hepburn T."/>
            <person name="Howarth C."/>
            <person name="Jen D."/>
            <person name="Larson L."/>
            <person name="Lewis B."/>
            <person name="Mehta T."/>
            <person name="Park D."/>
            <person name="Pearson M."/>
            <person name="Roberts A."/>
            <person name="Saif S."/>
            <person name="Shea T."/>
            <person name="Shenoy N."/>
            <person name="Sisk P."/>
            <person name="Stolte C."/>
            <person name="Sykes S."/>
            <person name="Walk T."/>
            <person name="White J."/>
            <person name="Yandava C."/>
            <person name="Whatmore A.M."/>
            <person name="Perrett L.L."/>
            <person name="O'Callaghan D."/>
            <person name="Nusbaum C."/>
            <person name="Galagan J."/>
            <person name="Birren B."/>
        </authorList>
    </citation>
    <scope>NUCLEOTIDE SEQUENCE [LARGE SCALE GENOMIC DNA]</scope>
    <source>
        <strain evidence="1 2">B2/94</strain>
    </source>
</reference>
<protein>
    <submittedName>
        <fullName evidence="1">Uncharacterized protein</fullName>
    </submittedName>
</protein>
<gene>
    <name evidence="1" type="ORF">BAHG_00836</name>
</gene>
<name>A0ABM9ZJL6_BRUPB</name>
<dbReference type="Proteomes" id="UP000004689">
    <property type="component" value="Unassembled WGS sequence"/>
</dbReference>
<keyword evidence="2" id="KW-1185">Reference proteome</keyword>
<proteinExistence type="predicted"/>
<evidence type="ECO:0000313" key="2">
    <source>
        <dbReference type="Proteomes" id="UP000004689"/>
    </source>
</evidence>
<sequence>MLAEEWTRTRFQTGQPNLSIHDRTYRNIEQPAGLRLAAKLIFPPENLFIGISHAIFTGFIFRQCPSLRDWAFSAVASAASELSCRAHEFAFQP</sequence>
<accession>A0ABM9ZJL6</accession>
<dbReference type="EMBL" id="DS999848">
    <property type="protein sequence ID" value="EEX99906.1"/>
    <property type="molecule type" value="Genomic_DNA"/>
</dbReference>